<protein>
    <submittedName>
        <fullName evidence="2">Uncharacterized protein</fullName>
    </submittedName>
</protein>
<proteinExistence type="predicted"/>
<sequence>MSWALPIGAALLIGLTILAAILLLSSRGTSKSGERQIDEAAGGRGGGGETPQVVTEATAAMAASSPIPATSRKTGNSKSGEVQVKEAAEGGGGGGGGETTQAVTEAAGANALPSLTPPTAPPLPAEGPLSPNSMLCIFGATLDPKMTFPEDGLCDYSFFQAVEKEGLFLEGNSGGASLDAFTATAAKHSKTEYGISLDFK</sequence>
<evidence type="ECO:0000313" key="3">
    <source>
        <dbReference type="Proteomes" id="UP001321473"/>
    </source>
</evidence>
<reference evidence="2 3" key="1">
    <citation type="journal article" date="2023" name="Arcadia Sci">
        <title>De novo assembly of a long-read Amblyomma americanum tick genome.</title>
        <authorList>
            <person name="Chou S."/>
            <person name="Poskanzer K.E."/>
            <person name="Rollins M."/>
            <person name="Thuy-Boun P.S."/>
        </authorList>
    </citation>
    <scope>NUCLEOTIDE SEQUENCE [LARGE SCALE GENOMIC DNA]</scope>
    <source>
        <strain evidence="2">F_SG_1</strain>
        <tissue evidence="2">Salivary glands</tissue>
    </source>
</reference>
<evidence type="ECO:0000313" key="2">
    <source>
        <dbReference type="EMBL" id="KAK8768305.1"/>
    </source>
</evidence>
<comment type="caution">
    <text evidence="2">The sequence shown here is derived from an EMBL/GenBank/DDBJ whole genome shotgun (WGS) entry which is preliminary data.</text>
</comment>
<organism evidence="2 3">
    <name type="scientific">Amblyomma americanum</name>
    <name type="common">Lone star tick</name>
    <dbReference type="NCBI Taxonomy" id="6943"/>
    <lineage>
        <taxon>Eukaryota</taxon>
        <taxon>Metazoa</taxon>
        <taxon>Ecdysozoa</taxon>
        <taxon>Arthropoda</taxon>
        <taxon>Chelicerata</taxon>
        <taxon>Arachnida</taxon>
        <taxon>Acari</taxon>
        <taxon>Parasitiformes</taxon>
        <taxon>Ixodida</taxon>
        <taxon>Ixodoidea</taxon>
        <taxon>Ixodidae</taxon>
        <taxon>Amblyomminae</taxon>
        <taxon>Amblyomma</taxon>
    </lineage>
</organism>
<feature type="compositionally biased region" description="Polar residues" evidence="1">
    <location>
        <begin position="67"/>
        <end position="79"/>
    </location>
</feature>
<name>A0AAQ4E0R5_AMBAM</name>
<dbReference type="EMBL" id="JARKHS020024194">
    <property type="protein sequence ID" value="KAK8768305.1"/>
    <property type="molecule type" value="Genomic_DNA"/>
</dbReference>
<gene>
    <name evidence="2" type="ORF">V5799_015232</name>
</gene>
<dbReference type="Proteomes" id="UP001321473">
    <property type="component" value="Unassembled WGS sequence"/>
</dbReference>
<feature type="region of interest" description="Disordered" evidence="1">
    <location>
        <begin position="29"/>
        <end position="81"/>
    </location>
</feature>
<accession>A0AAQ4E0R5</accession>
<keyword evidence="3" id="KW-1185">Reference proteome</keyword>
<evidence type="ECO:0000256" key="1">
    <source>
        <dbReference type="SAM" id="MobiDB-lite"/>
    </source>
</evidence>
<dbReference type="AlphaFoldDB" id="A0AAQ4E0R5"/>